<evidence type="ECO:0000313" key="2">
    <source>
        <dbReference type="Proteomes" id="UP001597512"/>
    </source>
</evidence>
<organism evidence="1 2">
    <name type="scientific">Spirosoma flavum</name>
    <dbReference type="NCBI Taxonomy" id="2048557"/>
    <lineage>
        <taxon>Bacteria</taxon>
        <taxon>Pseudomonadati</taxon>
        <taxon>Bacteroidota</taxon>
        <taxon>Cytophagia</taxon>
        <taxon>Cytophagales</taxon>
        <taxon>Cytophagaceae</taxon>
        <taxon>Spirosoma</taxon>
    </lineage>
</organism>
<comment type="caution">
    <text evidence="1">The sequence shown here is derived from an EMBL/GenBank/DDBJ whole genome shotgun (WGS) entry which is preliminary data.</text>
</comment>
<sequence length="65" mass="7566">MESVKSTREISDFYEKYLIAIRIDDSTHYLVWGAALTDNGNDEILLDSANKYCFLRVRMKLYGLV</sequence>
<keyword evidence="2" id="KW-1185">Reference proteome</keyword>
<evidence type="ECO:0000313" key="1">
    <source>
        <dbReference type="EMBL" id="MFD2934124.1"/>
    </source>
</evidence>
<proteinExistence type="predicted"/>
<reference evidence="2" key="1">
    <citation type="journal article" date="2019" name="Int. J. Syst. Evol. Microbiol.">
        <title>The Global Catalogue of Microorganisms (GCM) 10K type strain sequencing project: providing services to taxonomists for standard genome sequencing and annotation.</title>
        <authorList>
            <consortium name="The Broad Institute Genomics Platform"/>
            <consortium name="The Broad Institute Genome Sequencing Center for Infectious Disease"/>
            <person name="Wu L."/>
            <person name="Ma J."/>
        </authorList>
    </citation>
    <scope>NUCLEOTIDE SEQUENCE [LARGE SCALE GENOMIC DNA]</scope>
    <source>
        <strain evidence="2">KCTC 52490</strain>
    </source>
</reference>
<dbReference type="Proteomes" id="UP001597512">
    <property type="component" value="Unassembled WGS sequence"/>
</dbReference>
<dbReference type="EMBL" id="JBHUOM010000002">
    <property type="protein sequence ID" value="MFD2934124.1"/>
    <property type="molecule type" value="Genomic_DNA"/>
</dbReference>
<gene>
    <name evidence="1" type="ORF">ACFS25_10045</name>
</gene>
<accession>A0ABW6AH08</accession>
<name>A0ABW6AH08_9BACT</name>
<dbReference type="RefSeq" id="WP_381499463.1">
    <property type="nucleotide sequence ID" value="NZ_JBHUOM010000002.1"/>
</dbReference>
<protein>
    <submittedName>
        <fullName evidence="1">Uncharacterized protein</fullName>
    </submittedName>
</protein>